<name>A0A937XJL7_UNCW3</name>
<evidence type="ECO:0000313" key="3">
    <source>
        <dbReference type="EMBL" id="MBM3332305.1"/>
    </source>
</evidence>
<dbReference type="GO" id="GO:0015344">
    <property type="term" value="F:siderophore uptake transmembrane transporter activity"/>
    <property type="evidence" value="ECO:0007669"/>
    <property type="project" value="TreeGrafter"/>
</dbReference>
<dbReference type="GO" id="GO:0044718">
    <property type="term" value="P:siderophore transmembrane transport"/>
    <property type="evidence" value="ECO:0007669"/>
    <property type="project" value="TreeGrafter"/>
</dbReference>
<dbReference type="InterPro" id="IPR039426">
    <property type="entry name" value="TonB-dep_rcpt-like"/>
</dbReference>
<dbReference type="EMBL" id="VGIR01000074">
    <property type="protein sequence ID" value="MBM3332305.1"/>
    <property type="molecule type" value="Genomic_DNA"/>
</dbReference>
<evidence type="ECO:0000256" key="1">
    <source>
        <dbReference type="ARBA" id="ARBA00022729"/>
    </source>
</evidence>
<organism evidence="3 4">
    <name type="scientific">candidate division WOR-3 bacterium</name>
    <dbReference type="NCBI Taxonomy" id="2052148"/>
    <lineage>
        <taxon>Bacteria</taxon>
        <taxon>Bacteria division WOR-3</taxon>
    </lineage>
</organism>
<evidence type="ECO:0000259" key="2">
    <source>
        <dbReference type="Pfam" id="PF07715"/>
    </source>
</evidence>
<dbReference type="Gene3D" id="2.170.130.10">
    <property type="entry name" value="TonB-dependent receptor, plug domain"/>
    <property type="match status" value="1"/>
</dbReference>
<dbReference type="Gene3D" id="2.60.40.1120">
    <property type="entry name" value="Carboxypeptidase-like, regulatory domain"/>
    <property type="match status" value="1"/>
</dbReference>
<sequence length="772" mass="86225">MAIRPPVRSCGSGRGCRMSPHGYHLHLVKMRSLVLVLSLVAAAAAKYGVVNGEVRDAKNGEPLAYSNVYLEGTELGSAANARGLFFIPGVPDGDFQLVASFVGYESQRRRVSVREGQPLHVDFELQRASIGVKEVQVTAERARFEREVQVSTTRLDTRQLQWVPRVGGEPDLFRTIQLLPGVVTTSDFSNKLYIRGGSPDQNLILLDGITVYNPSHLFGLFSPFVSEAVSDVTLLAGGFPAKYGGRMSSVLDVTTREGNTKEYTGSGSASVIAAQGLVEGPIPKGSFLVAGRRTYIADPLLRAFGVDGLGYYFYDLMGKVNYEPVDESRFTLAGILAEDVLSFSDASGSGDLSGRLRWGNRGFSGHWHRVVSPLLYAEVIGSYSNFFTGLAAQVGTPDTARFEAGVTDCAVKADANWYAADRLALDFGTELRYMLSSFSTEFSGITFARSDTLWPVTVYADGKWEAIQMRLFVKPGLRLGWDFALRRFEPEPRLGIKYQPLKNTAVNLAAGRFTQQILTSNSTEAVFSIFDAWAPVQEFQATPAAWHGIAGVEQWLGTDLVLSAETYYKLYDNLLETRYGEGFTQPDSLLPADGYSTGLDLMLRRTEGRVNGWVTYSYTWTRRQIRGEADEYAPHYDRRHSANVVLSFPKVWWQIDVTAKWSLGSGLPYSGYLGYFPRYVERPFNWSEREWEYLRSRRDGFRYPLYHRLDVGLARSWTKRWGEITAFVDVINAYNATNPLLYFWEVNEQGLPQRDQIGNLPILPTIGVKVRF</sequence>
<dbReference type="GO" id="GO:0009279">
    <property type="term" value="C:cell outer membrane"/>
    <property type="evidence" value="ECO:0007669"/>
    <property type="project" value="TreeGrafter"/>
</dbReference>
<keyword evidence="3" id="KW-0675">Receptor</keyword>
<reference evidence="3" key="1">
    <citation type="submission" date="2019-03" db="EMBL/GenBank/DDBJ databases">
        <title>Lake Tanganyika Metagenome-Assembled Genomes (MAGs).</title>
        <authorList>
            <person name="Tran P."/>
        </authorList>
    </citation>
    <scope>NUCLEOTIDE SEQUENCE</scope>
    <source>
        <strain evidence="3">K_DeepCast_150m_m2_040</strain>
    </source>
</reference>
<comment type="caution">
    <text evidence="3">The sequence shown here is derived from an EMBL/GenBank/DDBJ whole genome shotgun (WGS) entry which is preliminary data.</text>
</comment>
<dbReference type="InterPro" id="IPR037066">
    <property type="entry name" value="Plug_dom_sf"/>
</dbReference>
<evidence type="ECO:0000313" key="4">
    <source>
        <dbReference type="Proteomes" id="UP000779900"/>
    </source>
</evidence>
<dbReference type="SUPFAM" id="SSF49452">
    <property type="entry name" value="Starch-binding domain-like"/>
    <property type="match status" value="1"/>
</dbReference>
<dbReference type="InterPro" id="IPR012910">
    <property type="entry name" value="Plug_dom"/>
</dbReference>
<keyword evidence="1" id="KW-0732">Signal</keyword>
<dbReference type="Pfam" id="PF07715">
    <property type="entry name" value="Plug"/>
    <property type="match status" value="1"/>
</dbReference>
<accession>A0A937XJL7</accession>
<dbReference type="Proteomes" id="UP000779900">
    <property type="component" value="Unassembled WGS sequence"/>
</dbReference>
<dbReference type="PANTHER" id="PTHR30069">
    <property type="entry name" value="TONB-DEPENDENT OUTER MEMBRANE RECEPTOR"/>
    <property type="match status" value="1"/>
</dbReference>
<dbReference type="AlphaFoldDB" id="A0A937XJL7"/>
<dbReference type="SUPFAM" id="SSF56935">
    <property type="entry name" value="Porins"/>
    <property type="match status" value="1"/>
</dbReference>
<dbReference type="PANTHER" id="PTHR30069:SF29">
    <property type="entry name" value="HEMOGLOBIN AND HEMOGLOBIN-HAPTOGLOBIN-BINDING PROTEIN 1-RELATED"/>
    <property type="match status" value="1"/>
</dbReference>
<feature type="domain" description="TonB-dependent receptor plug" evidence="2">
    <location>
        <begin position="174"/>
        <end position="246"/>
    </location>
</feature>
<dbReference type="InterPro" id="IPR013784">
    <property type="entry name" value="Carb-bd-like_fold"/>
</dbReference>
<protein>
    <submittedName>
        <fullName evidence="3">TonB-dependent receptor</fullName>
    </submittedName>
</protein>
<dbReference type="GO" id="GO:0030246">
    <property type="term" value="F:carbohydrate binding"/>
    <property type="evidence" value="ECO:0007669"/>
    <property type="project" value="InterPro"/>
</dbReference>
<dbReference type="Pfam" id="PF13715">
    <property type="entry name" value="CarbopepD_reg_2"/>
    <property type="match status" value="1"/>
</dbReference>
<proteinExistence type="predicted"/>
<gene>
    <name evidence="3" type="ORF">FJY68_10755</name>
</gene>